<evidence type="ECO:0000256" key="5">
    <source>
        <dbReference type="ARBA" id="ARBA00022989"/>
    </source>
</evidence>
<feature type="transmembrane region" description="Helical" evidence="7">
    <location>
        <begin position="105"/>
        <end position="129"/>
    </location>
</feature>
<name>A0A3P3XFJ4_9SPIR</name>
<evidence type="ECO:0000313" key="9">
    <source>
        <dbReference type="EMBL" id="SLM10050.1"/>
    </source>
</evidence>
<comment type="subcellular location">
    <subcellularLocation>
        <location evidence="1 7">Cell membrane</location>
        <topology evidence="1 7">Multi-pass membrane protein</topology>
    </subcellularLocation>
</comment>
<accession>A0A3P3XFJ4</accession>
<dbReference type="PROSITE" id="PS50928">
    <property type="entry name" value="ABC_TM1"/>
    <property type="match status" value="1"/>
</dbReference>
<dbReference type="PANTHER" id="PTHR30151">
    <property type="entry name" value="ALKANE SULFONATE ABC TRANSPORTER-RELATED, MEMBRANE SUBUNIT"/>
    <property type="match status" value="1"/>
</dbReference>
<gene>
    <name evidence="9" type="ORF">SPIROBIBN47_110020</name>
</gene>
<protein>
    <submittedName>
        <fullName evidence="9">Binding-protein-dependent transport systems inner membrane component</fullName>
    </submittedName>
</protein>
<keyword evidence="4 7" id="KW-0812">Transmembrane</keyword>
<proteinExistence type="inferred from homology"/>
<evidence type="ECO:0000259" key="8">
    <source>
        <dbReference type="PROSITE" id="PS50928"/>
    </source>
</evidence>
<keyword evidence="6 7" id="KW-0472">Membrane</keyword>
<keyword evidence="3" id="KW-1003">Cell membrane</keyword>
<keyword evidence="5 7" id="KW-1133">Transmembrane helix</keyword>
<dbReference type="Pfam" id="PF00528">
    <property type="entry name" value="BPD_transp_1"/>
    <property type="match status" value="1"/>
</dbReference>
<evidence type="ECO:0000256" key="1">
    <source>
        <dbReference type="ARBA" id="ARBA00004651"/>
    </source>
</evidence>
<dbReference type="PANTHER" id="PTHR30151:SF0">
    <property type="entry name" value="ABC TRANSPORTER PERMEASE PROTEIN MJ0413-RELATED"/>
    <property type="match status" value="1"/>
</dbReference>
<dbReference type="GO" id="GO:0055085">
    <property type="term" value="P:transmembrane transport"/>
    <property type="evidence" value="ECO:0007669"/>
    <property type="project" value="InterPro"/>
</dbReference>
<sequence>MENCLIVLSMQSSARPSWTPLAWRLLGIACFLVAWQAASSIVKSELILPGPPIVLKALANLSTTAKFWSAVSGSLARVLESFIISIAIGLLSGFISGISQPAKAFLSPFITGVRATPVLALILLAMFWFPSSQVPVFSAVLMAFPVMHTSAEAGIRSVDQNLLQMSRLFHVPKRVMLWRLRVPSALPYILSGAKNALGLCWKVVVAGEVLSQPRMALGSAMQESRLMLETADVFAWALVTILLCGLSEYLFGLLSARANLVYLSVAPQVSRQSSI</sequence>
<dbReference type="InterPro" id="IPR000515">
    <property type="entry name" value="MetI-like"/>
</dbReference>
<evidence type="ECO:0000256" key="7">
    <source>
        <dbReference type="RuleBase" id="RU363032"/>
    </source>
</evidence>
<evidence type="ECO:0000256" key="3">
    <source>
        <dbReference type="ARBA" id="ARBA00022475"/>
    </source>
</evidence>
<reference evidence="9" key="1">
    <citation type="submission" date="2017-02" db="EMBL/GenBank/DDBJ databases">
        <authorList>
            <person name="Regsiter A."/>
            <person name="William W."/>
        </authorList>
    </citation>
    <scope>NUCLEOTIDE SEQUENCE</scope>
    <source>
        <strain evidence="9">Bib</strain>
    </source>
</reference>
<evidence type="ECO:0000256" key="2">
    <source>
        <dbReference type="ARBA" id="ARBA00022448"/>
    </source>
</evidence>
<feature type="domain" description="ABC transmembrane type-1" evidence="8">
    <location>
        <begin position="71"/>
        <end position="251"/>
    </location>
</feature>
<dbReference type="InterPro" id="IPR035906">
    <property type="entry name" value="MetI-like_sf"/>
</dbReference>
<dbReference type="AlphaFoldDB" id="A0A3P3XFJ4"/>
<keyword evidence="2 7" id="KW-0813">Transport</keyword>
<dbReference type="Gene3D" id="1.10.3720.10">
    <property type="entry name" value="MetI-like"/>
    <property type="match status" value="1"/>
</dbReference>
<dbReference type="EMBL" id="FWDM01000003">
    <property type="protein sequence ID" value="SLM10050.1"/>
    <property type="molecule type" value="Genomic_DNA"/>
</dbReference>
<feature type="transmembrane region" description="Helical" evidence="7">
    <location>
        <begin position="21"/>
        <end position="42"/>
    </location>
</feature>
<dbReference type="GO" id="GO:0005886">
    <property type="term" value="C:plasma membrane"/>
    <property type="evidence" value="ECO:0007669"/>
    <property type="project" value="UniProtKB-SubCell"/>
</dbReference>
<organism evidence="9">
    <name type="scientific">uncultured spirochete</name>
    <dbReference type="NCBI Taxonomy" id="156406"/>
    <lineage>
        <taxon>Bacteria</taxon>
        <taxon>Pseudomonadati</taxon>
        <taxon>Spirochaetota</taxon>
        <taxon>Spirochaetia</taxon>
        <taxon>Spirochaetales</taxon>
        <taxon>environmental samples</taxon>
    </lineage>
</organism>
<dbReference type="CDD" id="cd06261">
    <property type="entry name" value="TM_PBP2"/>
    <property type="match status" value="1"/>
</dbReference>
<feature type="transmembrane region" description="Helical" evidence="7">
    <location>
        <begin position="78"/>
        <end position="98"/>
    </location>
</feature>
<evidence type="ECO:0000256" key="6">
    <source>
        <dbReference type="ARBA" id="ARBA00023136"/>
    </source>
</evidence>
<feature type="transmembrane region" description="Helical" evidence="7">
    <location>
        <begin position="233"/>
        <end position="254"/>
    </location>
</feature>
<dbReference type="SUPFAM" id="SSF161098">
    <property type="entry name" value="MetI-like"/>
    <property type="match status" value="1"/>
</dbReference>
<evidence type="ECO:0000256" key="4">
    <source>
        <dbReference type="ARBA" id="ARBA00022692"/>
    </source>
</evidence>
<comment type="similarity">
    <text evidence="7">Belongs to the binding-protein-dependent transport system permease family.</text>
</comment>